<evidence type="ECO:0000259" key="1">
    <source>
        <dbReference type="Pfam" id="PF03372"/>
    </source>
</evidence>
<dbReference type="Pfam" id="PF03372">
    <property type="entry name" value="Exo_endo_phos"/>
    <property type="match status" value="1"/>
</dbReference>
<organism evidence="2">
    <name type="scientific">marine metagenome</name>
    <dbReference type="NCBI Taxonomy" id="408172"/>
    <lineage>
        <taxon>unclassified sequences</taxon>
        <taxon>metagenomes</taxon>
        <taxon>ecological metagenomes</taxon>
    </lineage>
</organism>
<feature type="domain" description="Endonuclease/exonuclease/phosphatase" evidence="1">
    <location>
        <begin position="27"/>
        <end position="239"/>
    </location>
</feature>
<dbReference type="InterPro" id="IPR038772">
    <property type="entry name" value="Sph/SMPD2-like"/>
</dbReference>
<feature type="non-terminal residue" evidence="2">
    <location>
        <position position="255"/>
    </location>
</feature>
<gene>
    <name evidence="2" type="ORF">METZ01_LOCUS335454</name>
</gene>
<dbReference type="EMBL" id="UINC01113170">
    <property type="protein sequence ID" value="SVC82600.1"/>
    <property type="molecule type" value="Genomic_DNA"/>
</dbReference>
<accession>A0A382QC90</accession>
<reference evidence="2" key="1">
    <citation type="submission" date="2018-05" db="EMBL/GenBank/DDBJ databases">
        <authorList>
            <person name="Lanie J.A."/>
            <person name="Ng W.-L."/>
            <person name="Kazmierczak K.M."/>
            <person name="Andrzejewski T.M."/>
            <person name="Davidsen T.M."/>
            <person name="Wayne K.J."/>
            <person name="Tettelin H."/>
            <person name="Glass J.I."/>
            <person name="Rusch D."/>
            <person name="Podicherti R."/>
            <person name="Tsui H.-C.T."/>
            <person name="Winkler M.E."/>
        </authorList>
    </citation>
    <scope>NUCLEOTIDE SEQUENCE</scope>
</reference>
<dbReference type="InterPro" id="IPR036691">
    <property type="entry name" value="Endo/exonu/phosph_ase_sf"/>
</dbReference>
<dbReference type="GO" id="GO:0004767">
    <property type="term" value="F:sphingomyelin phosphodiesterase activity"/>
    <property type="evidence" value="ECO:0007669"/>
    <property type="project" value="InterPro"/>
</dbReference>
<dbReference type="PANTHER" id="PTHR16320:SF23">
    <property type="entry name" value="SPHINGOMYELINASE C 1"/>
    <property type="match status" value="1"/>
</dbReference>
<name>A0A382QC90_9ZZZZ</name>
<dbReference type="AlphaFoldDB" id="A0A382QC90"/>
<sequence>VNHHNTVPEPDAATQPSIPEDNQLKILSWNIKMFPAPYGWLFKPYKRAANIVQVLKESDGYDIIFFQEAFSGSIRRKIYAKLQNIYPHEVEPDDQTAFYKINSGLWVISRLPITLKNHISFTQFRESDKLASKGAKLFSVKKDKQEFHLIHTHMQADYATRNSDVRTLQYTEIYNQLILPHEKEVIPLILCGDLNISESGKLKKMLEKLKLQNGPLMGTLKHSTIGRSKELMDYILIGENHSKFISIKRRVIDFS</sequence>
<dbReference type="PANTHER" id="PTHR16320">
    <property type="entry name" value="SPHINGOMYELINASE FAMILY MEMBER"/>
    <property type="match status" value="1"/>
</dbReference>
<feature type="non-terminal residue" evidence="2">
    <location>
        <position position="1"/>
    </location>
</feature>
<evidence type="ECO:0000313" key="2">
    <source>
        <dbReference type="EMBL" id="SVC82600.1"/>
    </source>
</evidence>
<dbReference type="SUPFAM" id="SSF56219">
    <property type="entry name" value="DNase I-like"/>
    <property type="match status" value="1"/>
</dbReference>
<protein>
    <recommendedName>
        <fullName evidence="1">Endonuclease/exonuclease/phosphatase domain-containing protein</fullName>
    </recommendedName>
</protein>
<dbReference type="Gene3D" id="3.60.10.10">
    <property type="entry name" value="Endonuclease/exonuclease/phosphatase"/>
    <property type="match status" value="1"/>
</dbReference>
<proteinExistence type="predicted"/>
<dbReference type="InterPro" id="IPR005135">
    <property type="entry name" value="Endo/exonuclease/phosphatase"/>
</dbReference>